<evidence type="ECO:0000313" key="1">
    <source>
        <dbReference type="EMBL" id="MDI3234178.1"/>
    </source>
</evidence>
<name>A0ABT6R009_9BACL</name>
<dbReference type="EMBL" id="JASBQV010000004">
    <property type="protein sequence ID" value="MDI3234178.1"/>
    <property type="molecule type" value="Genomic_DNA"/>
</dbReference>
<protein>
    <submittedName>
        <fullName evidence="1">Uncharacterized protein</fullName>
    </submittedName>
</protein>
<gene>
    <name evidence="1" type="ORF">QK289_04090</name>
</gene>
<comment type="caution">
    <text evidence="1">The sequence shown here is derived from an EMBL/GenBank/DDBJ whole genome shotgun (WGS) entry which is preliminary data.</text>
</comment>
<dbReference type="RefSeq" id="WP_282354723.1">
    <property type="nucleotide sequence ID" value="NZ_JASBQV010000004.1"/>
</dbReference>
<reference evidence="1 2" key="1">
    <citation type="submission" date="2023-04" db="EMBL/GenBank/DDBJ databases">
        <title>Antarctic isolates genomes.</title>
        <authorList>
            <person name="Dimov S.G."/>
        </authorList>
    </citation>
    <scope>NUCLEOTIDE SEQUENCE [LARGE SCALE GENOMIC DNA]</scope>
    <source>
        <strain evidence="1 2">AL19</strain>
    </source>
</reference>
<sequence length="160" mass="17971">MIPIGLQTTLESRLKDLFAATRFPTPSGNDATISIHKQRLPEKMSEEDSPFPFIIVKMIEGSGQTAVDQPLSKIGLIVGTYDVYEASGISTNIGYTDLVRVMNDIEEDLIKRPVIDGKYELELPLKWRINEEDTDPYFIGVLELDFATPNHTRTDVESLL</sequence>
<keyword evidence="2" id="KW-1185">Reference proteome</keyword>
<proteinExistence type="predicted"/>
<evidence type="ECO:0000313" key="2">
    <source>
        <dbReference type="Proteomes" id="UP001243286"/>
    </source>
</evidence>
<accession>A0ABT6R009</accession>
<organism evidence="1 2">
    <name type="scientific">Exiguobacterium antarcticum</name>
    <dbReference type="NCBI Taxonomy" id="132920"/>
    <lineage>
        <taxon>Bacteria</taxon>
        <taxon>Bacillati</taxon>
        <taxon>Bacillota</taxon>
        <taxon>Bacilli</taxon>
        <taxon>Bacillales</taxon>
        <taxon>Bacillales Family XII. Incertae Sedis</taxon>
        <taxon>Exiguobacterium</taxon>
    </lineage>
</organism>
<dbReference type="Proteomes" id="UP001243286">
    <property type="component" value="Unassembled WGS sequence"/>
</dbReference>